<keyword evidence="2" id="KW-0378">Hydrolase</keyword>
<dbReference type="AlphaFoldDB" id="A0A6C0P845"/>
<dbReference type="GO" id="GO:0003723">
    <property type="term" value="F:RNA binding"/>
    <property type="evidence" value="ECO:0007669"/>
    <property type="project" value="InterPro"/>
</dbReference>
<organism evidence="3 4">
    <name type="scientific">Paenibacillus rhizovicinus</name>
    <dbReference type="NCBI Taxonomy" id="2704463"/>
    <lineage>
        <taxon>Bacteria</taxon>
        <taxon>Bacillati</taxon>
        <taxon>Bacillota</taxon>
        <taxon>Bacilli</taxon>
        <taxon>Bacillales</taxon>
        <taxon>Paenibacillaceae</taxon>
        <taxon>Paenibacillus</taxon>
    </lineage>
</organism>
<dbReference type="InterPro" id="IPR016191">
    <property type="entry name" value="Ribonuclease/ribotoxin"/>
</dbReference>
<gene>
    <name evidence="3" type="ORF">GZH47_30815</name>
</gene>
<dbReference type="GO" id="GO:0016787">
    <property type="term" value="F:hydrolase activity"/>
    <property type="evidence" value="ECO:0007669"/>
    <property type="project" value="UniProtKB-KW"/>
</dbReference>
<keyword evidence="4" id="KW-1185">Reference proteome</keyword>
<dbReference type="KEGG" id="prz:GZH47_30815"/>
<reference evidence="3 4" key="1">
    <citation type="submission" date="2020-02" db="EMBL/GenBank/DDBJ databases">
        <title>Paenibacillus sp. nov., isolated from rhizosphere soil of tomato.</title>
        <authorList>
            <person name="Weon H.-Y."/>
            <person name="Lee S.A."/>
        </authorList>
    </citation>
    <scope>NUCLEOTIDE SEQUENCE [LARGE SCALE GENOMIC DNA]</scope>
    <source>
        <strain evidence="3 4">14171R-81</strain>
    </source>
</reference>
<dbReference type="GO" id="GO:0004540">
    <property type="term" value="F:RNA nuclease activity"/>
    <property type="evidence" value="ECO:0007669"/>
    <property type="project" value="InterPro"/>
</dbReference>
<evidence type="ECO:0000256" key="2">
    <source>
        <dbReference type="ARBA" id="ARBA00022801"/>
    </source>
</evidence>
<dbReference type="SUPFAM" id="SSF53933">
    <property type="entry name" value="Microbial ribonucleases"/>
    <property type="match status" value="1"/>
</dbReference>
<protein>
    <submittedName>
        <fullName evidence="3">Uncharacterized protein</fullName>
    </submittedName>
</protein>
<evidence type="ECO:0000313" key="3">
    <source>
        <dbReference type="EMBL" id="QHW34757.1"/>
    </source>
</evidence>
<evidence type="ECO:0000313" key="4">
    <source>
        <dbReference type="Proteomes" id="UP000479114"/>
    </source>
</evidence>
<dbReference type="EMBL" id="CP048286">
    <property type="protein sequence ID" value="QHW34757.1"/>
    <property type="molecule type" value="Genomic_DNA"/>
</dbReference>
<sequence length="76" mass="8185">MKDNNHNYPHYFNGYAGNGESLRRIADQLAASMNDATQQPSASALGAIGEANPVFPIYFNGHAGNGASMRRMAENL</sequence>
<dbReference type="RefSeq" id="WP_162644909.1">
    <property type="nucleotide sequence ID" value="NZ_CP048286.1"/>
</dbReference>
<keyword evidence="1" id="KW-0540">Nuclease</keyword>
<name>A0A6C0P845_9BACL</name>
<dbReference type="Proteomes" id="UP000479114">
    <property type="component" value="Chromosome"/>
</dbReference>
<proteinExistence type="predicted"/>
<evidence type="ECO:0000256" key="1">
    <source>
        <dbReference type="ARBA" id="ARBA00022722"/>
    </source>
</evidence>
<accession>A0A6C0P845</accession>